<organism evidence="3">
    <name type="scientific">Oppiella nova</name>
    <dbReference type="NCBI Taxonomy" id="334625"/>
    <lineage>
        <taxon>Eukaryota</taxon>
        <taxon>Metazoa</taxon>
        <taxon>Ecdysozoa</taxon>
        <taxon>Arthropoda</taxon>
        <taxon>Chelicerata</taxon>
        <taxon>Arachnida</taxon>
        <taxon>Acari</taxon>
        <taxon>Acariformes</taxon>
        <taxon>Sarcoptiformes</taxon>
        <taxon>Oribatida</taxon>
        <taxon>Brachypylina</taxon>
        <taxon>Oppioidea</taxon>
        <taxon>Oppiidae</taxon>
        <taxon>Oppiella</taxon>
    </lineage>
</organism>
<evidence type="ECO:0000256" key="1">
    <source>
        <dbReference type="ARBA" id="ARBA00022741"/>
    </source>
</evidence>
<dbReference type="OrthoDB" id="6503007at2759"/>
<evidence type="ECO:0000313" key="4">
    <source>
        <dbReference type="Proteomes" id="UP000728032"/>
    </source>
</evidence>
<dbReference type="Gene3D" id="3.40.50.300">
    <property type="entry name" value="P-loop containing nucleotide triphosphate hydrolases"/>
    <property type="match status" value="1"/>
</dbReference>
<gene>
    <name evidence="3" type="ORF">ONB1V03_LOCUS16502</name>
</gene>
<dbReference type="EMBL" id="CAJPVJ010018767">
    <property type="protein sequence ID" value="CAG2177069.1"/>
    <property type="molecule type" value="Genomic_DNA"/>
</dbReference>
<protein>
    <submittedName>
        <fullName evidence="3">Uncharacterized protein</fullName>
    </submittedName>
</protein>
<evidence type="ECO:0000313" key="3">
    <source>
        <dbReference type="EMBL" id="CAD7659931.1"/>
    </source>
</evidence>
<dbReference type="GO" id="GO:0016020">
    <property type="term" value="C:membrane"/>
    <property type="evidence" value="ECO:0007669"/>
    <property type="project" value="TreeGrafter"/>
</dbReference>
<sequence length="81" mass="9069">MVLDEAMAHVDGETQNIIHNTVRNAFKDCTVITIAHRLATVQDCDRVMVMSDGKIVEFDKPSVLAANPDSFFYQMIAINQN</sequence>
<accession>A0A7R9MGY6</accession>
<keyword evidence="1" id="KW-0547">Nucleotide-binding</keyword>
<dbReference type="SUPFAM" id="SSF52540">
    <property type="entry name" value="P-loop containing nucleoside triphosphate hydrolases"/>
    <property type="match status" value="1"/>
</dbReference>
<keyword evidence="2" id="KW-0067">ATP-binding</keyword>
<evidence type="ECO:0000256" key="2">
    <source>
        <dbReference type="ARBA" id="ARBA00022840"/>
    </source>
</evidence>
<dbReference type="Proteomes" id="UP000728032">
    <property type="component" value="Unassembled WGS sequence"/>
</dbReference>
<reference evidence="3" key="1">
    <citation type="submission" date="2020-11" db="EMBL/GenBank/DDBJ databases">
        <authorList>
            <person name="Tran Van P."/>
        </authorList>
    </citation>
    <scope>NUCLEOTIDE SEQUENCE</scope>
</reference>
<dbReference type="PANTHER" id="PTHR24223">
    <property type="entry name" value="ATP-BINDING CASSETTE SUB-FAMILY C"/>
    <property type="match status" value="1"/>
</dbReference>
<dbReference type="GO" id="GO:0042626">
    <property type="term" value="F:ATPase-coupled transmembrane transporter activity"/>
    <property type="evidence" value="ECO:0007669"/>
    <property type="project" value="TreeGrafter"/>
</dbReference>
<keyword evidence="4" id="KW-1185">Reference proteome</keyword>
<dbReference type="InterPro" id="IPR050173">
    <property type="entry name" value="ABC_transporter_C-like"/>
</dbReference>
<dbReference type="EMBL" id="OC933592">
    <property type="protein sequence ID" value="CAD7659931.1"/>
    <property type="molecule type" value="Genomic_DNA"/>
</dbReference>
<proteinExistence type="predicted"/>
<dbReference type="GO" id="GO:0005524">
    <property type="term" value="F:ATP binding"/>
    <property type="evidence" value="ECO:0007669"/>
    <property type="project" value="UniProtKB-KW"/>
</dbReference>
<dbReference type="AlphaFoldDB" id="A0A7R9MGY6"/>
<name>A0A7R9MGY6_9ACAR</name>
<dbReference type="InterPro" id="IPR027417">
    <property type="entry name" value="P-loop_NTPase"/>
</dbReference>